<dbReference type="EMBL" id="CAMXCT020000887">
    <property type="protein sequence ID" value="CAL1137770.1"/>
    <property type="molecule type" value="Genomic_DNA"/>
</dbReference>
<accession>A0A9P1FRS2</accession>
<evidence type="ECO:0000313" key="5">
    <source>
        <dbReference type="EMBL" id="CAL4771707.1"/>
    </source>
</evidence>
<evidence type="ECO:0000256" key="2">
    <source>
        <dbReference type="SAM" id="MobiDB-lite"/>
    </source>
</evidence>
<reference evidence="5 6" key="2">
    <citation type="submission" date="2024-05" db="EMBL/GenBank/DDBJ databases">
        <authorList>
            <person name="Chen Y."/>
            <person name="Shah S."/>
            <person name="Dougan E. K."/>
            <person name="Thang M."/>
            <person name="Chan C."/>
        </authorList>
    </citation>
    <scope>NUCLEOTIDE SEQUENCE [LARGE SCALE GENOMIC DNA]</scope>
</reference>
<proteinExistence type="predicted"/>
<dbReference type="OrthoDB" id="1099063at2759"/>
<dbReference type="SUPFAM" id="SSF57756">
    <property type="entry name" value="Retrovirus zinc finger-like domains"/>
    <property type="match status" value="1"/>
</dbReference>
<dbReference type="EMBL" id="CAMXCT030000887">
    <property type="protein sequence ID" value="CAL4771707.1"/>
    <property type="molecule type" value="Genomic_DNA"/>
</dbReference>
<keyword evidence="1" id="KW-0479">Metal-binding</keyword>
<comment type="caution">
    <text evidence="4">The sequence shown here is derived from an EMBL/GenBank/DDBJ whole genome shotgun (WGS) entry which is preliminary data.</text>
</comment>
<dbReference type="AlphaFoldDB" id="A0A9P1FRS2"/>
<dbReference type="PROSITE" id="PS50158">
    <property type="entry name" value="ZF_CCHC"/>
    <property type="match status" value="1"/>
</dbReference>
<name>A0A9P1FRS2_9DINO</name>
<feature type="domain" description="CCHC-type" evidence="3">
    <location>
        <begin position="137"/>
        <end position="152"/>
    </location>
</feature>
<organism evidence="4">
    <name type="scientific">Cladocopium goreaui</name>
    <dbReference type="NCBI Taxonomy" id="2562237"/>
    <lineage>
        <taxon>Eukaryota</taxon>
        <taxon>Sar</taxon>
        <taxon>Alveolata</taxon>
        <taxon>Dinophyceae</taxon>
        <taxon>Suessiales</taxon>
        <taxon>Symbiodiniaceae</taxon>
        <taxon>Cladocopium</taxon>
    </lineage>
</organism>
<gene>
    <name evidence="4" type="ORF">C1SCF055_LOCUS11937</name>
</gene>
<dbReference type="InterPro" id="IPR001878">
    <property type="entry name" value="Znf_CCHC"/>
</dbReference>
<dbReference type="GO" id="GO:0008270">
    <property type="term" value="F:zinc ion binding"/>
    <property type="evidence" value="ECO:0007669"/>
    <property type="project" value="UniProtKB-KW"/>
</dbReference>
<keyword evidence="1" id="KW-0863">Zinc-finger</keyword>
<feature type="compositionally biased region" description="Polar residues" evidence="2">
    <location>
        <begin position="151"/>
        <end position="166"/>
    </location>
</feature>
<dbReference type="SMART" id="SM00343">
    <property type="entry name" value="ZnF_C2HC"/>
    <property type="match status" value="1"/>
</dbReference>
<sequence length="458" mass="51166">MTGVKKNVKAKVYDQSALSVEDVEQPGDHEDHVHAVGHDDFAEDEFIEGLANEGDEDAVFVADFESAATDIIQSDEDLAGAFSTYMEARRRLSEKYRARGFWPISKGKFKGSKGKSKGKPIWTGRKTLQQRILESNCRICGRKGHWKSECPNRSQPSNSSTASTAPVTLSMGVTSTFASDVMSAEFMNLPEVSPPTQVTNAPAEVLFATHDTWGILDTGATPFLVSNTLLRALGDHQHAETFAQESWEKKEALKLKQDPTLITRRDRRYSMSDWAKRLQRLQADMPAAETESVDHLSLEVLQNEKVKFGKAHLGKSYAELWETAQEWIKWFLVHYQGSSNVEHKKVIRYIKLKIEEGEAQGTSTTQLPVRTKAKAAPKSLITVRREGPPPHPDAAPEEPWINQEENALEARMTNLENALHQILVHLTPSIPNTIGSTAMSEDLPELPLASEWEDPWNA</sequence>
<dbReference type="InterPro" id="IPR036875">
    <property type="entry name" value="Znf_CCHC_sf"/>
</dbReference>
<evidence type="ECO:0000256" key="1">
    <source>
        <dbReference type="PROSITE-ProRule" id="PRU00047"/>
    </source>
</evidence>
<keyword evidence="6" id="KW-1185">Reference proteome</keyword>
<feature type="region of interest" description="Disordered" evidence="2">
    <location>
        <begin position="147"/>
        <end position="166"/>
    </location>
</feature>
<evidence type="ECO:0000313" key="4">
    <source>
        <dbReference type="EMBL" id="CAI3984395.1"/>
    </source>
</evidence>
<evidence type="ECO:0000259" key="3">
    <source>
        <dbReference type="PROSITE" id="PS50158"/>
    </source>
</evidence>
<protein>
    <submittedName>
        <fullName evidence="5">CCHC-type domain-containing protein</fullName>
    </submittedName>
</protein>
<dbReference type="GO" id="GO:0003676">
    <property type="term" value="F:nucleic acid binding"/>
    <property type="evidence" value="ECO:0007669"/>
    <property type="project" value="InterPro"/>
</dbReference>
<dbReference type="Pfam" id="PF00098">
    <property type="entry name" value="zf-CCHC"/>
    <property type="match status" value="1"/>
</dbReference>
<keyword evidence="1" id="KW-0862">Zinc</keyword>
<reference evidence="4" key="1">
    <citation type="submission" date="2022-10" db="EMBL/GenBank/DDBJ databases">
        <authorList>
            <person name="Chen Y."/>
            <person name="Dougan E. K."/>
            <person name="Chan C."/>
            <person name="Rhodes N."/>
            <person name="Thang M."/>
        </authorList>
    </citation>
    <scope>NUCLEOTIDE SEQUENCE</scope>
</reference>
<dbReference type="Proteomes" id="UP001152797">
    <property type="component" value="Unassembled WGS sequence"/>
</dbReference>
<dbReference type="EMBL" id="CAMXCT010000887">
    <property type="protein sequence ID" value="CAI3984395.1"/>
    <property type="molecule type" value="Genomic_DNA"/>
</dbReference>
<dbReference type="Gene3D" id="4.10.60.10">
    <property type="entry name" value="Zinc finger, CCHC-type"/>
    <property type="match status" value="1"/>
</dbReference>
<evidence type="ECO:0000313" key="6">
    <source>
        <dbReference type="Proteomes" id="UP001152797"/>
    </source>
</evidence>